<dbReference type="Proteomes" id="UP000218323">
    <property type="component" value="Unassembled WGS sequence"/>
</dbReference>
<keyword evidence="1" id="KW-0560">Oxidoreductase</keyword>
<dbReference type="PANTHER" id="PTHR43491">
    <property type="entry name" value="UDP-N-ACETYL-D-MANNOSAMINE DEHYDROGENASE"/>
    <property type="match status" value="1"/>
</dbReference>
<feature type="domain" description="UDP-glucose/GDP-mannose dehydrogenase C-terminal" evidence="4">
    <location>
        <begin position="330"/>
        <end position="428"/>
    </location>
</feature>
<evidence type="ECO:0000256" key="1">
    <source>
        <dbReference type="ARBA" id="ARBA00023002"/>
    </source>
</evidence>
<dbReference type="PIRSF" id="PIRSF000124">
    <property type="entry name" value="UDPglc_GDPman_dh"/>
    <property type="match status" value="1"/>
</dbReference>
<comment type="caution">
    <text evidence="5">The sequence shown here is derived from an EMBL/GenBank/DDBJ whole genome shotgun (WGS) entry which is preliminary data.</text>
</comment>
<dbReference type="Pfam" id="PF00984">
    <property type="entry name" value="UDPG_MGDP_dh"/>
    <property type="match status" value="1"/>
</dbReference>
<dbReference type="GO" id="GO:0000271">
    <property type="term" value="P:polysaccharide biosynthetic process"/>
    <property type="evidence" value="ECO:0007669"/>
    <property type="project" value="InterPro"/>
</dbReference>
<accession>A0A2A4I572</accession>
<dbReference type="PANTHER" id="PTHR43491:SF1">
    <property type="entry name" value="UDP-N-ACETYL-D-MANNOSAMINE DEHYDROGENASE"/>
    <property type="match status" value="1"/>
</dbReference>
<dbReference type="InterPro" id="IPR036291">
    <property type="entry name" value="NAD(P)-bd_dom_sf"/>
</dbReference>
<dbReference type="InterPro" id="IPR001732">
    <property type="entry name" value="UDP-Glc/GDP-Man_DH_N"/>
</dbReference>
<evidence type="ECO:0000313" key="6">
    <source>
        <dbReference type="Proteomes" id="UP000218323"/>
    </source>
</evidence>
<dbReference type="Gene3D" id="3.40.50.720">
    <property type="entry name" value="NAD(P)-binding Rossmann-like Domain"/>
    <property type="match status" value="2"/>
</dbReference>
<sequence>MPTDADTPATAPATPLLGAVVMGLGYIGLPTAAVIARAGVPTLGIDVNADVVATVNSGRVHIEEVDLYGLVQGVVGRGLLRAATVPEPADTFIIAVPTPFRDDHQPDVSYVLAAARTIAPVLKKGDLVILESTSPVGTTEQVASLIAQLRPDLSVPGRGGAGAADLFIAYCPERVLPGRILIELIDNDRVIGGITPRCARRAMGFYRQFVRGACLTTNARAAEMVKLVENSYRDVNIAFANELSVIAENLGIDVWEVIRLANRHPRVSILQPGPGVGGHCIAVDPWFLVAGDPDNSRLIRTAREVNDAKTDYVIGRAIRLIEKLPDARVACLGLAFKPNIDDFRESPALEVATALARQFGNRIALVEPHARTLPAAFDGTGAALVDLDTALAECDAMIVLVDHDVFRSVPLDERADKLVYDTRGLWPDQPRLSAWESLLARAA</sequence>
<dbReference type="PIRSF" id="PIRSF500136">
    <property type="entry name" value="UDP_ManNAc_DH"/>
    <property type="match status" value="1"/>
</dbReference>
<dbReference type="GO" id="GO:0016628">
    <property type="term" value="F:oxidoreductase activity, acting on the CH-CH group of donors, NAD or NADP as acceptor"/>
    <property type="evidence" value="ECO:0007669"/>
    <property type="project" value="InterPro"/>
</dbReference>
<dbReference type="SUPFAM" id="SSF51735">
    <property type="entry name" value="NAD(P)-binding Rossmann-fold domains"/>
    <property type="match status" value="1"/>
</dbReference>
<evidence type="ECO:0000256" key="3">
    <source>
        <dbReference type="PIRNR" id="PIRNR000124"/>
    </source>
</evidence>
<dbReference type="InterPro" id="IPR017476">
    <property type="entry name" value="UDP-Glc/GDP-Man"/>
</dbReference>
<dbReference type="NCBIfam" id="NF008286">
    <property type="entry name" value="PRK11064.1"/>
    <property type="match status" value="1"/>
</dbReference>
<evidence type="ECO:0000313" key="5">
    <source>
        <dbReference type="EMBL" id="PCG13649.1"/>
    </source>
</evidence>
<keyword evidence="6" id="KW-1185">Reference proteome</keyword>
<dbReference type="Pfam" id="PF03721">
    <property type="entry name" value="UDPG_MGDP_dh_N"/>
    <property type="match status" value="1"/>
</dbReference>
<dbReference type="Pfam" id="PF03720">
    <property type="entry name" value="UDPG_MGDP_dh_C"/>
    <property type="match status" value="1"/>
</dbReference>
<name>A0A2A4I572_9SPHN</name>
<dbReference type="SUPFAM" id="SSF48179">
    <property type="entry name" value="6-phosphogluconate dehydrogenase C-terminal domain-like"/>
    <property type="match status" value="1"/>
</dbReference>
<dbReference type="InterPro" id="IPR008927">
    <property type="entry name" value="6-PGluconate_DH-like_C_sf"/>
</dbReference>
<keyword evidence="2" id="KW-0520">NAD</keyword>
<protein>
    <submittedName>
        <fullName evidence="5">UDP-N-acetyl-D-mannosamine dehydrogenase</fullName>
    </submittedName>
</protein>
<dbReference type="InterPro" id="IPR036220">
    <property type="entry name" value="UDP-Glc/GDP-Man_DH_C_sf"/>
</dbReference>
<dbReference type="EMBL" id="NWVC01000007">
    <property type="protein sequence ID" value="PCG13649.1"/>
    <property type="molecule type" value="Genomic_DNA"/>
</dbReference>
<dbReference type="InterPro" id="IPR028359">
    <property type="entry name" value="UDP_ManNAc/GlcNAc_DH"/>
</dbReference>
<gene>
    <name evidence="5" type="ORF">COA07_14215</name>
</gene>
<dbReference type="GO" id="GO:0016616">
    <property type="term" value="F:oxidoreductase activity, acting on the CH-OH group of donors, NAD or NADP as acceptor"/>
    <property type="evidence" value="ECO:0007669"/>
    <property type="project" value="InterPro"/>
</dbReference>
<dbReference type="SMART" id="SM00984">
    <property type="entry name" value="UDPG_MGDP_dh_C"/>
    <property type="match status" value="1"/>
</dbReference>
<comment type="similarity">
    <text evidence="3">Belongs to the UDP-glucose/GDP-mannose dehydrogenase family.</text>
</comment>
<dbReference type="InterPro" id="IPR014027">
    <property type="entry name" value="UDP-Glc/GDP-Man_DH_C"/>
</dbReference>
<dbReference type="InterPro" id="IPR014026">
    <property type="entry name" value="UDP-Glc/GDP-Man_DH_dimer"/>
</dbReference>
<dbReference type="SUPFAM" id="SSF52413">
    <property type="entry name" value="UDP-glucose/GDP-mannose dehydrogenase C-terminal domain"/>
    <property type="match status" value="1"/>
</dbReference>
<dbReference type="AlphaFoldDB" id="A0A2A4I572"/>
<dbReference type="RefSeq" id="WP_066711675.1">
    <property type="nucleotide sequence ID" value="NZ_JBHIWA010000007.1"/>
</dbReference>
<dbReference type="GO" id="GO:0051287">
    <property type="term" value="F:NAD binding"/>
    <property type="evidence" value="ECO:0007669"/>
    <property type="project" value="InterPro"/>
</dbReference>
<reference evidence="5 6" key="1">
    <citation type="submission" date="2017-09" db="EMBL/GenBank/DDBJ databases">
        <title>Sphingomonas adhaesiva DSM 7418, whole genome shotgun sequence.</title>
        <authorList>
            <person name="Feng G."/>
            <person name="Zhu H."/>
        </authorList>
    </citation>
    <scope>NUCLEOTIDE SEQUENCE [LARGE SCALE GENOMIC DNA]</scope>
    <source>
        <strain evidence="5 6">DSM 7418</strain>
    </source>
</reference>
<dbReference type="NCBIfam" id="TIGR03026">
    <property type="entry name" value="NDP-sugDHase"/>
    <property type="match status" value="1"/>
</dbReference>
<proteinExistence type="inferred from homology"/>
<evidence type="ECO:0000256" key="2">
    <source>
        <dbReference type="ARBA" id="ARBA00023027"/>
    </source>
</evidence>
<evidence type="ECO:0000259" key="4">
    <source>
        <dbReference type="SMART" id="SM00984"/>
    </source>
</evidence>
<organism evidence="5 6">
    <name type="scientific">Sphingomonas adhaesiva</name>
    <dbReference type="NCBI Taxonomy" id="28212"/>
    <lineage>
        <taxon>Bacteria</taxon>
        <taxon>Pseudomonadati</taxon>
        <taxon>Pseudomonadota</taxon>
        <taxon>Alphaproteobacteria</taxon>
        <taxon>Sphingomonadales</taxon>
        <taxon>Sphingomonadaceae</taxon>
        <taxon>Sphingomonas</taxon>
    </lineage>
</organism>